<sequence>MTKMTKFLGATAVAAAMGTAAYADGHGCRADGRVNIIGNEFPAIQSIAALAQSCDGIEGEANLTADHQTLNVPGMSGNPAEYTTAVVANSSIVALINEDVIRPLDDLVAEYGAGISPSQLITVDGKIMAVAFMANAQTLMYREDILNDLGIEIPTSYEDMLVAAAAIRDAGVMEYPLSGAYASGWNLAQEFNNMYIGTGGEFFEAGTANVTVNNAEGIEALEMMKALSEYMNPDFLTHDSNAAGAEWEAGNVAMMNMWGSRAQVLMDDEGSTPQVADNTRIAAPLTVGDSGVPATTLWWDGWTVAKNISDEDATATFIAMTYAVSPVLLTDETMEQAVWLIDGFVPQPVNEGVLGAVAAGSKPYPMVPFQGLLHTALSNELSDFMQGNESAEQALADVEAAYTSAAIESGFVTE</sequence>
<dbReference type="STRING" id="391626.OAN307_c35160"/>
<dbReference type="eggNOG" id="COG1653">
    <property type="taxonomic scope" value="Bacteria"/>
</dbReference>
<dbReference type="KEGG" id="oat:OAN307_c35160"/>
<organism evidence="4 5">
    <name type="scientific">Octadecabacter antarcticus 307</name>
    <dbReference type="NCBI Taxonomy" id="391626"/>
    <lineage>
        <taxon>Bacteria</taxon>
        <taxon>Pseudomonadati</taxon>
        <taxon>Pseudomonadota</taxon>
        <taxon>Alphaproteobacteria</taxon>
        <taxon>Rhodobacterales</taxon>
        <taxon>Roseobacteraceae</taxon>
        <taxon>Octadecabacter</taxon>
    </lineage>
</organism>
<dbReference type="SUPFAM" id="SSF53850">
    <property type="entry name" value="Periplasmic binding protein-like II"/>
    <property type="match status" value="1"/>
</dbReference>
<dbReference type="GO" id="GO:0042597">
    <property type="term" value="C:periplasmic space"/>
    <property type="evidence" value="ECO:0007669"/>
    <property type="project" value="UniProtKB-SubCell"/>
</dbReference>
<dbReference type="RefSeq" id="WP_015500962.1">
    <property type="nucleotide sequence ID" value="NC_020911.1"/>
</dbReference>
<keyword evidence="5" id="KW-1185">Reference proteome</keyword>
<dbReference type="Gene3D" id="3.40.190.10">
    <property type="entry name" value="Periplasmic binding protein-like II"/>
    <property type="match status" value="1"/>
</dbReference>
<dbReference type="InterPro" id="IPR050490">
    <property type="entry name" value="Bact_solute-bd_prot1"/>
</dbReference>
<dbReference type="Proteomes" id="UP000005307">
    <property type="component" value="Chromosome"/>
</dbReference>
<name>M9R8N3_9RHOB</name>
<dbReference type="HOGENOM" id="CLU_055612_0_0_5"/>
<dbReference type="PANTHER" id="PTHR43649">
    <property type="entry name" value="ARABINOSE-BINDING PROTEIN-RELATED"/>
    <property type="match status" value="1"/>
</dbReference>
<evidence type="ECO:0000313" key="4">
    <source>
        <dbReference type="EMBL" id="AGI68994.1"/>
    </source>
</evidence>
<gene>
    <name evidence="4" type="ORF">OAN307_c35160</name>
</gene>
<protein>
    <submittedName>
        <fullName evidence="4">Putative ABC transporter extracellular solute binding protein</fullName>
    </submittedName>
</protein>
<comment type="similarity">
    <text evidence="2">Belongs to the bacterial solute-binding protein 1 family.</text>
</comment>
<reference evidence="4 5" key="1">
    <citation type="journal article" date="2013" name="PLoS ONE">
        <title>Poles Apart: Arctic and Antarctic Octadecabacter strains Share High Genome Plasticity and a New Type of Xanthorhodopsin.</title>
        <authorList>
            <person name="Vollmers J."/>
            <person name="Voget S."/>
            <person name="Dietrich S."/>
            <person name="Gollnow K."/>
            <person name="Smits M."/>
            <person name="Meyer K."/>
            <person name="Brinkhoff T."/>
            <person name="Simon M."/>
            <person name="Daniel R."/>
        </authorList>
    </citation>
    <scope>NUCLEOTIDE SEQUENCE [LARGE SCALE GENOMIC DNA]</scope>
    <source>
        <strain evidence="4 5">307</strain>
    </source>
</reference>
<proteinExistence type="inferred from homology"/>
<accession>M9R8N3</accession>
<evidence type="ECO:0000256" key="1">
    <source>
        <dbReference type="ARBA" id="ARBA00004418"/>
    </source>
</evidence>
<feature type="signal peptide" evidence="3">
    <location>
        <begin position="1"/>
        <end position="23"/>
    </location>
</feature>
<dbReference type="AlphaFoldDB" id="M9R8N3"/>
<evidence type="ECO:0000256" key="2">
    <source>
        <dbReference type="ARBA" id="ARBA00008520"/>
    </source>
</evidence>
<dbReference type="EMBL" id="CP003740">
    <property type="protein sequence ID" value="AGI68994.1"/>
    <property type="molecule type" value="Genomic_DNA"/>
</dbReference>
<dbReference type="InterPro" id="IPR006059">
    <property type="entry name" value="SBP"/>
</dbReference>
<comment type="subcellular location">
    <subcellularLocation>
        <location evidence="1">Periplasm</location>
    </subcellularLocation>
</comment>
<keyword evidence="3" id="KW-0732">Signal</keyword>
<evidence type="ECO:0000256" key="3">
    <source>
        <dbReference type="SAM" id="SignalP"/>
    </source>
</evidence>
<dbReference type="Pfam" id="PF01547">
    <property type="entry name" value="SBP_bac_1"/>
    <property type="match status" value="1"/>
</dbReference>
<dbReference type="PANTHER" id="PTHR43649:SF12">
    <property type="entry name" value="DIACETYLCHITOBIOSE BINDING PROTEIN DASA"/>
    <property type="match status" value="1"/>
</dbReference>
<evidence type="ECO:0000313" key="5">
    <source>
        <dbReference type="Proteomes" id="UP000005307"/>
    </source>
</evidence>
<feature type="chain" id="PRO_5004102203" evidence="3">
    <location>
        <begin position="24"/>
        <end position="414"/>
    </location>
</feature>